<protein>
    <submittedName>
        <fullName evidence="1">DUF1365 domain-containing protein</fullName>
    </submittedName>
</protein>
<reference evidence="1 2" key="1">
    <citation type="submission" date="2021-08" db="EMBL/GenBank/DDBJ databases">
        <title>Rheinheimera aquimaris sp. nov., isolated from seawater of the East Sea in Korea.</title>
        <authorList>
            <person name="Kim K.H."/>
            <person name="Wenting R."/>
            <person name="Kim K.R."/>
            <person name="Jeon C.O."/>
        </authorList>
    </citation>
    <scope>NUCLEOTIDE SEQUENCE [LARGE SCALE GENOMIC DNA]</scope>
    <source>
        <strain evidence="1 2">MA-13</strain>
    </source>
</reference>
<gene>
    <name evidence="1" type="ORF">I4W93_018425</name>
</gene>
<keyword evidence="2" id="KW-1185">Reference proteome</keyword>
<name>A0ABS7XFZ1_9GAMM</name>
<dbReference type="RefSeq" id="WP_205312961.1">
    <property type="nucleotide sequence ID" value="NZ_JAERPS020000008.1"/>
</dbReference>
<proteinExistence type="predicted"/>
<dbReference type="Pfam" id="PF07103">
    <property type="entry name" value="DUF1365"/>
    <property type="match status" value="1"/>
</dbReference>
<dbReference type="Proteomes" id="UP000663814">
    <property type="component" value="Unassembled WGS sequence"/>
</dbReference>
<evidence type="ECO:0000313" key="2">
    <source>
        <dbReference type="Proteomes" id="UP000663814"/>
    </source>
</evidence>
<accession>A0ABS7XFZ1</accession>
<sequence>MIAGHAVYQGEVGHLRLTPREHGFNYPLAQYWLDCTQLHQVALAEKGVNFERFGALSYRRRDYLPGADNLYRAVCDKVSELGGHTVPTRVFVLTPLANWGLYFSPLTLYYCYDAQEKFSYLLAEVSNTPWNERHYYLQTIVAEQQRYQHAKAFHVSPFNPITMQYHWQITAPDNTLRCSIANTQEDKKIFSAWIHLTRHELSPAWRKHWLIRHPWQNVQVIARIYWHALKLLLKRVPVHAHPKTKDTNA</sequence>
<dbReference type="InterPro" id="IPR010775">
    <property type="entry name" value="DUF1365"/>
</dbReference>
<dbReference type="PANTHER" id="PTHR33973:SF4">
    <property type="entry name" value="OS07G0153300 PROTEIN"/>
    <property type="match status" value="1"/>
</dbReference>
<organism evidence="1 2">
    <name type="scientific">Rheinheimera maricola</name>
    <dbReference type="NCBI Taxonomy" id="2793282"/>
    <lineage>
        <taxon>Bacteria</taxon>
        <taxon>Pseudomonadati</taxon>
        <taxon>Pseudomonadota</taxon>
        <taxon>Gammaproteobacteria</taxon>
        <taxon>Chromatiales</taxon>
        <taxon>Chromatiaceae</taxon>
        <taxon>Rheinheimera</taxon>
    </lineage>
</organism>
<evidence type="ECO:0000313" key="1">
    <source>
        <dbReference type="EMBL" id="MBZ9613573.1"/>
    </source>
</evidence>
<comment type="caution">
    <text evidence="1">The sequence shown here is derived from an EMBL/GenBank/DDBJ whole genome shotgun (WGS) entry which is preliminary data.</text>
</comment>
<dbReference type="EMBL" id="JAERPS020000008">
    <property type="protein sequence ID" value="MBZ9613573.1"/>
    <property type="molecule type" value="Genomic_DNA"/>
</dbReference>
<dbReference type="PANTHER" id="PTHR33973">
    <property type="entry name" value="OS07G0153300 PROTEIN"/>
    <property type="match status" value="1"/>
</dbReference>